<reference evidence="4" key="1">
    <citation type="submission" date="2016-06" db="EMBL/GenBank/DDBJ databases">
        <title>Parallel loss of symbiosis genes in relatives of nitrogen-fixing non-legume Parasponia.</title>
        <authorList>
            <person name="Van Velzen R."/>
            <person name="Holmer R."/>
            <person name="Bu F."/>
            <person name="Rutten L."/>
            <person name="Van Zeijl A."/>
            <person name="Liu W."/>
            <person name="Santuari L."/>
            <person name="Cao Q."/>
            <person name="Sharma T."/>
            <person name="Shen D."/>
            <person name="Roswanjaya Y."/>
            <person name="Wardhani T."/>
            <person name="Kalhor M.S."/>
            <person name="Jansen J."/>
            <person name="Van den Hoogen J."/>
            <person name="Gungor B."/>
            <person name="Hartog M."/>
            <person name="Hontelez J."/>
            <person name="Verver J."/>
            <person name="Yang W.-C."/>
            <person name="Schijlen E."/>
            <person name="Repin R."/>
            <person name="Schilthuizen M."/>
            <person name="Schranz E."/>
            <person name="Heidstra R."/>
            <person name="Miyata K."/>
            <person name="Fedorova E."/>
            <person name="Kohlen W."/>
            <person name="Bisseling T."/>
            <person name="Smit S."/>
            <person name="Geurts R."/>
        </authorList>
    </citation>
    <scope>NUCLEOTIDE SEQUENCE [LARGE SCALE GENOMIC DNA]</scope>
    <source>
        <strain evidence="4">cv. RG33-2</strain>
    </source>
</reference>
<name>A0A2P5DV09_TREOI</name>
<dbReference type="EMBL" id="JXTC01000247">
    <property type="protein sequence ID" value="PON77120.1"/>
    <property type="molecule type" value="Genomic_DNA"/>
</dbReference>
<keyword evidence="4" id="KW-1185">Reference proteome</keyword>
<dbReference type="GO" id="GO:0016829">
    <property type="term" value="F:lyase activity"/>
    <property type="evidence" value="ECO:0007669"/>
    <property type="project" value="UniProtKB-KW"/>
</dbReference>
<evidence type="ECO:0000313" key="3">
    <source>
        <dbReference type="EMBL" id="PON77120.1"/>
    </source>
</evidence>
<sequence>MAPKCSNIAGIALFLLLASHATAQVFDVTKSGATPSAADISQALLTAWKDACASPTASKVNVKPTTSGTQSPLACASTAAPAPAA</sequence>
<evidence type="ECO:0000256" key="1">
    <source>
        <dbReference type="SAM" id="MobiDB-lite"/>
    </source>
</evidence>
<dbReference type="Proteomes" id="UP000237000">
    <property type="component" value="Unassembled WGS sequence"/>
</dbReference>
<dbReference type="InParanoid" id="A0A2P5DV09"/>
<evidence type="ECO:0000313" key="4">
    <source>
        <dbReference type="Proteomes" id="UP000237000"/>
    </source>
</evidence>
<gene>
    <name evidence="3" type="ORF">TorRG33x02_240920</name>
</gene>
<proteinExistence type="predicted"/>
<evidence type="ECO:0000256" key="2">
    <source>
        <dbReference type="SAM" id="SignalP"/>
    </source>
</evidence>
<feature type="signal peptide" evidence="2">
    <location>
        <begin position="1"/>
        <end position="23"/>
    </location>
</feature>
<feature type="compositionally biased region" description="Polar residues" evidence="1">
    <location>
        <begin position="57"/>
        <end position="71"/>
    </location>
</feature>
<feature type="compositionally biased region" description="Low complexity" evidence="1">
    <location>
        <begin position="72"/>
        <end position="85"/>
    </location>
</feature>
<feature type="region of interest" description="Disordered" evidence="1">
    <location>
        <begin position="57"/>
        <end position="85"/>
    </location>
</feature>
<comment type="caution">
    <text evidence="3">The sequence shown here is derived from an EMBL/GenBank/DDBJ whole genome shotgun (WGS) entry which is preliminary data.</text>
</comment>
<dbReference type="AlphaFoldDB" id="A0A2P5DV09"/>
<keyword evidence="3" id="KW-0456">Lyase</keyword>
<organism evidence="3 4">
    <name type="scientific">Trema orientale</name>
    <name type="common">Charcoal tree</name>
    <name type="synonym">Celtis orientalis</name>
    <dbReference type="NCBI Taxonomy" id="63057"/>
    <lineage>
        <taxon>Eukaryota</taxon>
        <taxon>Viridiplantae</taxon>
        <taxon>Streptophyta</taxon>
        <taxon>Embryophyta</taxon>
        <taxon>Tracheophyta</taxon>
        <taxon>Spermatophyta</taxon>
        <taxon>Magnoliopsida</taxon>
        <taxon>eudicotyledons</taxon>
        <taxon>Gunneridae</taxon>
        <taxon>Pentapetalae</taxon>
        <taxon>rosids</taxon>
        <taxon>fabids</taxon>
        <taxon>Rosales</taxon>
        <taxon>Cannabaceae</taxon>
        <taxon>Trema</taxon>
    </lineage>
</organism>
<feature type="chain" id="PRO_5015193639" evidence="2">
    <location>
        <begin position="24"/>
        <end position="85"/>
    </location>
</feature>
<keyword evidence="2" id="KW-0732">Signal</keyword>
<accession>A0A2P5DV09</accession>
<protein>
    <submittedName>
        <fullName evidence="3">Pectin lyase fold containing protein</fullName>
    </submittedName>
</protein>